<dbReference type="Gene3D" id="3.30.70.3270">
    <property type="match status" value="1"/>
</dbReference>
<comment type="similarity">
    <text evidence="2 10">Belongs to the HdrA family.</text>
</comment>
<protein>
    <recommendedName>
        <fullName evidence="10">CoB--CoM heterodisulfide reductase iron-sulfur subunit A</fullName>
        <ecNumber evidence="10">1.8.-.-</ecNumber>
    </recommendedName>
</protein>
<evidence type="ECO:0000256" key="4">
    <source>
        <dbReference type="ARBA" id="ARBA00022630"/>
    </source>
</evidence>
<keyword evidence="5 10" id="KW-0479">Metal-binding</keyword>
<evidence type="ECO:0000259" key="11">
    <source>
        <dbReference type="PROSITE" id="PS51379"/>
    </source>
</evidence>
<dbReference type="EMBL" id="CP043875">
    <property type="protein sequence ID" value="WOF15294.1"/>
    <property type="molecule type" value="Genomic_DNA"/>
</dbReference>
<sequence length="675" mass="73492">MAENQEPRIGVFICHCGTNIAGSLDVNAVMEYARSLPNVVVADEYQYMCSTPGQNKIIDAEKDYDLTGVVVAACSPRLHEPTFRTATAEGGLNKFRFEMANIRDQNSWVHMHDWEGATEKAKDQVRIAVAKARLLEDLQPKSVPVEHAAMVVGAGVGGMQAALDLANAGIKTYLVEKDPTIGGRMSQLDKTFPTLDCSQCILTPKMVDAGRHPNIILETYTEVENVEGYIGNFDITLRKKARGTRDGAEMVAAGLEGSGCNGCGDCASVCPVIKPNPFEMGMAPRKAIYIYHPQVMPLQYTIDFDACVKCGLCKDICGTEKNAIDLEMTDSLEKVKVGCVILATGYDLIPIEDKTEWGYRRYENVITGLEFERLICASGPTGGHLIRPSDGETPMKVGFVLCAGSRDNTGGVGKPYCSRFCCMYSLKHAHQIMEKIPGAVPYLFYMDIRSFGKMYEEFYYRIQNEGAKFIRGRVAAIEEDPITKNLYVQTEDTLLGRPVNVECNLVVLAAAIQPKPDAERIRQMFGVSKSQDGWYLEAHPKLNPCGTTTAGIFLAGVCQGPKDIPDTVAQAEGAASAASIPIHQGEVQLEPYFAQCVEDLCAGCGMCVPQCPYGALSLIQKDDRQVMTVTEAKCKGCGTCGGFCPGGAIRMQHFTSPQICAQIDSFLLNPLGGEE</sequence>
<dbReference type="Proteomes" id="UP001301797">
    <property type="component" value="Chromosome"/>
</dbReference>
<dbReference type="Pfam" id="PF13183">
    <property type="entry name" value="Fer4_8"/>
    <property type="match status" value="1"/>
</dbReference>
<evidence type="ECO:0000256" key="9">
    <source>
        <dbReference type="ARBA" id="ARBA00023014"/>
    </source>
</evidence>
<dbReference type="PROSITE" id="PS51379">
    <property type="entry name" value="4FE4S_FER_2"/>
    <property type="match status" value="4"/>
</dbReference>
<dbReference type="GO" id="GO:0016491">
    <property type="term" value="F:oxidoreductase activity"/>
    <property type="evidence" value="ECO:0007669"/>
    <property type="project" value="UniProtKB-UniRule"/>
</dbReference>
<dbReference type="GO" id="GO:0051539">
    <property type="term" value="F:4 iron, 4 sulfur cluster binding"/>
    <property type="evidence" value="ECO:0007669"/>
    <property type="project" value="UniProtKB-UniRule"/>
</dbReference>
<name>A0AA97FAB4_9EURY</name>
<keyword evidence="6 10" id="KW-0274">FAD</keyword>
<evidence type="ECO:0000256" key="1">
    <source>
        <dbReference type="ARBA" id="ARBA00001974"/>
    </source>
</evidence>
<reference evidence="12 13" key="1">
    <citation type="submission" date="2019-09" db="EMBL/GenBank/DDBJ databases">
        <title>The complete genome of Methanoplanus sp. FWC-SCC4.</title>
        <authorList>
            <person name="Chen S.-C."/>
            <person name="Zhou Y.-Z."/>
            <person name="Lai M.-C."/>
        </authorList>
    </citation>
    <scope>NUCLEOTIDE SEQUENCE [LARGE SCALE GENOMIC DNA]</scope>
    <source>
        <strain evidence="12 13">FWC-SCC4</strain>
    </source>
</reference>
<keyword evidence="8 10" id="KW-0408">Iron</keyword>
<dbReference type="PANTHER" id="PTHR43498">
    <property type="entry name" value="FERREDOXIN:COB-COM HETERODISULFIDE REDUCTASE SUBUNIT A"/>
    <property type="match status" value="1"/>
</dbReference>
<comment type="cofactor">
    <cofactor evidence="10">
        <name>[4Fe-4S] cluster</name>
        <dbReference type="ChEBI" id="CHEBI:49883"/>
    </cofactor>
</comment>
<evidence type="ECO:0000256" key="10">
    <source>
        <dbReference type="RuleBase" id="RU366072"/>
    </source>
</evidence>
<keyword evidence="7 10" id="KW-0560">Oxidoreductase</keyword>
<dbReference type="SUPFAM" id="SSF51905">
    <property type="entry name" value="FAD/NAD(P)-binding domain"/>
    <property type="match status" value="1"/>
</dbReference>
<keyword evidence="4 10" id="KW-0285">Flavoprotein</keyword>
<dbReference type="Pfam" id="PF14697">
    <property type="entry name" value="Fer4_21"/>
    <property type="match status" value="1"/>
</dbReference>
<proteinExistence type="inferred from homology"/>
<dbReference type="GO" id="GO:0046872">
    <property type="term" value="F:metal ion binding"/>
    <property type="evidence" value="ECO:0007669"/>
    <property type="project" value="UniProtKB-KW"/>
</dbReference>
<keyword evidence="3 10" id="KW-0004">4Fe-4S</keyword>
<dbReference type="InterPro" id="IPR036188">
    <property type="entry name" value="FAD/NAD-bd_sf"/>
</dbReference>
<organism evidence="12 13">
    <name type="scientific">Methanochimaera problematica</name>
    <dbReference type="NCBI Taxonomy" id="2609417"/>
    <lineage>
        <taxon>Archaea</taxon>
        <taxon>Methanobacteriati</taxon>
        <taxon>Methanobacteriota</taxon>
        <taxon>Stenosarchaea group</taxon>
        <taxon>Methanomicrobia</taxon>
        <taxon>Methanomicrobiales</taxon>
        <taxon>Methanomicrobiaceae</taxon>
        <taxon>Methanochimaera</taxon>
    </lineage>
</organism>
<comment type="cofactor">
    <cofactor evidence="1 10">
        <name>FAD</name>
        <dbReference type="ChEBI" id="CHEBI:57692"/>
    </cofactor>
</comment>
<evidence type="ECO:0000313" key="13">
    <source>
        <dbReference type="Proteomes" id="UP001301797"/>
    </source>
</evidence>
<dbReference type="GeneID" id="85228636"/>
<dbReference type="EC" id="1.8.-.-" evidence="10"/>
<evidence type="ECO:0000256" key="8">
    <source>
        <dbReference type="ARBA" id="ARBA00023004"/>
    </source>
</evidence>
<dbReference type="Gene3D" id="3.30.70.20">
    <property type="match status" value="1"/>
</dbReference>
<dbReference type="RefSeq" id="WP_317136862.1">
    <property type="nucleotide sequence ID" value="NZ_CP043875.1"/>
</dbReference>
<dbReference type="InterPro" id="IPR039650">
    <property type="entry name" value="HdrA-like"/>
</dbReference>
<evidence type="ECO:0000313" key="12">
    <source>
        <dbReference type="EMBL" id="WOF15294.1"/>
    </source>
</evidence>
<evidence type="ECO:0000256" key="6">
    <source>
        <dbReference type="ARBA" id="ARBA00022827"/>
    </source>
</evidence>
<keyword evidence="13" id="KW-1185">Reference proteome</keyword>
<feature type="domain" description="4Fe-4S ferredoxin-type" evidence="11">
    <location>
        <begin position="298"/>
        <end position="329"/>
    </location>
</feature>
<accession>A0AA97FAB4</accession>
<feature type="domain" description="4Fe-4S ferredoxin-type" evidence="11">
    <location>
        <begin position="592"/>
        <end position="621"/>
    </location>
</feature>
<dbReference type="InterPro" id="IPR017900">
    <property type="entry name" value="4Fe4S_Fe_S_CS"/>
</dbReference>
<dbReference type="Pfam" id="PF12831">
    <property type="entry name" value="FAD_oxidored"/>
    <property type="match status" value="1"/>
</dbReference>
<comment type="pathway">
    <text evidence="10">Cofactor metabolism; coenzyme M-coenzyme B heterodisulfide reduction; coenzyme B and coenzyme M from coenzyme M-coenzyme B heterodisulfide: step 1/1.</text>
</comment>
<dbReference type="AlphaFoldDB" id="A0AA97FAB4"/>
<feature type="domain" description="4Fe-4S ferredoxin-type" evidence="11">
    <location>
        <begin position="625"/>
        <end position="654"/>
    </location>
</feature>
<evidence type="ECO:0000256" key="5">
    <source>
        <dbReference type="ARBA" id="ARBA00022723"/>
    </source>
</evidence>
<gene>
    <name evidence="12" type="ORF">F1737_00665</name>
</gene>
<evidence type="ECO:0000256" key="3">
    <source>
        <dbReference type="ARBA" id="ARBA00022485"/>
    </source>
</evidence>
<feature type="domain" description="4Fe-4S ferredoxin-type" evidence="11">
    <location>
        <begin position="251"/>
        <end position="278"/>
    </location>
</feature>
<dbReference type="PANTHER" id="PTHR43498:SF1">
    <property type="entry name" value="COB--COM HETERODISULFIDE REDUCTASE IRON-SULFUR SUBUNIT A"/>
    <property type="match status" value="1"/>
</dbReference>
<dbReference type="InterPro" id="IPR017896">
    <property type="entry name" value="4Fe4S_Fe-S-bd"/>
</dbReference>
<dbReference type="PROSITE" id="PS00198">
    <property type="entry name" value="4FE4S_FER_1"/>
    <property type="match status" value="3"/>
</dbReference>
<comment type="subunit">
    <text evidence="10">The ferredoxin:CoB-CoM heterodisulfide reductase is composed of three subunits; HdrA, HdrB and HdrC.</text>
</comment>
<dbReference type="SUPFAM" id="SSF54862">
    <property type="entry name" value="4Fe-4S ferredoxins"/>
    <property type="match status" value="1"/>
</dbReference>
<dbReference type="Gene3D" id="3.50.50.60">
    <property type="entry name" value="FAD/NAD(P)-binding domain"/>
    <property type="match status" value="1"/>
</dbReference>
<evidence type="ECO:0000256" key="7">
    <source>
        <dbReference type="ARBA" id="ARBA00023002"/>
    </source>
</evidence>
<dbReference type="KEGG" id="mefw:F1737_00665"/>
<comment type="function">
    <text evidence="10">Part of a complex that catalyzes the reversible reduction of CoM-S-S-CoB to the thiol-coenzymes H-S-CoM (coenzyme M) and H-S-CoB (coenzyme B).</text>
</comment>
<evidence type="ECO:0000256" key="2">
    <source>
        <dbReference type="ARBA" id="ARBA00006561"/>
    </source>
</evidence>
<keyword evidence="9 10" id="KW-0411">Iron-sulfur</keyword>